<evidence type="ECO:0000313" key="2">
    <source>
        <dbReference type="Proteomes" id="UP000195569"/>
    </source>
</evidence>
<proteinExistence type="predicted"/>
<dbReference type="AlphaFoldDB" id="A0A1N7S9C2"/>
<organism evidence="1 2">
    <name type="scientific">Paraburkholderia piptadeniae</name>
    <dbReference type="NCBI Taxonomy" id="1701573"/>
    <lineage>
        <taxon>Bacteria</taxon>
        <taxon>Pseudomonadati</taxon>
        <taxon>Pseudomonadota</taxon>
        <taxon>Betaproteobacteria</taxon>
        <taxon>Burkholderiales</taxon>
        <taxon>Burkholderiaceae</taxon>
        <taxon>Paraburkholderia</taxon>
    </lineage>
</organism>
<sequence length="153" mass="16313">MYFLETGGAQRAAAASMLELGQKAISQHFAFLQQGTELSQKLFARSLEVKNGPGLVELAQDYFASLHKLASEVVSAQLTFAGEVMRAGCQSLIPPEAVRCPAAASDEVEKVVAGGDIAEAQVRAPEEVEIVKAIMETTAAPAKVRRKSRPKKA</sequence>
<gene>
    <name evidence="1" type="ORF">BN2476_360071</name>
</gene>
<dbReference type="Proteomes" id="UP000195569">
    <property type="component" value="Unassembled WGS sequence"/>
</dbReference>
<keyword evidence="2" id="KW-1185">Reference proteome</keyword>
<comment type="caution">
    <text evidence="1">The sequence shown here is derived from an EMBL/GenBank/DDBJ whole genome shotgun (WGS) entry which is preliminary data.</text>
</comment>
<accession>A0A1N7S9C2</accession>
<dbReference type="EMBL" id="CYGY02000036">
    <property type="protein sequence ID" value="SIT43980.1"/>
    <property type="molecule type" value="Genomic_DNA"/>
</dbReference>
<evidence type="ECO:0008006" key="3">
    <source>
        <dbReference type="Google" id="ProtNLM"/>
    </source>
</evidence>
<evidence type="ECO:0000313" key="1">
    <source>
        <dbReference type="EMBL" id="SIT43980.1"/>
    </source>
</evidence>
<protein>
    <recommendedName>
        <fullName evidence="3">Phasin family protein</fullName>
    </recommendedName>
</protein>
<name>A0A1N7S9C2_9BURK</name>
<dbReference type="RefSeq" id="WP_087736032.1">
    <property type="nucleotide sequence ID" value="NZ_CYGY02000036.1"/>
</dbReference>
<reference evidence="1" key="1">
    <citation type="submission" date="2016-12" db="EMBL/GenBank/DDBJ databases">
        <authorList>
            <person name="Moulin L."/>
        </authorList>
    </citation>
    <scope>NUCLEOTIDE SEQUENCE [LARGE SCALE GENOMIC DNA]</scope>
    <source>
        <strain evidence="1">STM 7183</strain>
    </source>
</reference>